<accession>A0AAN7PCL8</accession>
<reference evidence="6" key="1">
    <citation type="submission" date="2023-01" db="EMBL/GenBank/DDBJ databases">
        <title>Key to firefly adult light organ development and bioluminescence: homeobox transcription factors regulate luciferase expression and transportation to peroxisome.</title>
        <authorList>
            <person name="Fu X."/>
        </authorList>
    </citation>
    <scope>NUCLEOTIDE SEQUENCE [LARGE SCALE GENOMIC DNA]</scope>
</reference>
<dbReference type="Proteomes" id="UP001353858">
    <property type="component" value="Unassembled WGS sequence"/>
</dbReference>
<dbReference type="PROSITE" id="PS00061">
    <property type="entry name" value="ADH_SHORT"/>
    <property type="match status" value="1"/>
</dbReference>
<dbReference type="InterPro" id="IPR036291">
    <property type="entry name" value="NAD(P)-bd_dom_sf"/>
</dbReference>
<dbReference type="AlphaFoldDB" id="A0AAN7PCL8"/>
<dbReference type="PRINTS" id="PR00081">
    <property type="entry name" value="GDHRDH"/>
</dbReference>
<dbReference type="EMBL" id="JARPUR010000001">
    <property type="protein sequence ID" value="KAK4885655.1"/>
    <property type="molecule type" value="Genomic_DNA"/>
</dbReference>
<evidence type="ECO:0008006" key="7">
    <source>
        <dbReference type="Google" id="ProtNLM"/>
    </source>
</evidence>
<dbReference type="InterPro" id="IPR020904">
    <property type="entry name" value="Sc_DH/Rdtase_CS"/>
</dbReference>
<dbReference type="SUPFAM" id="SSF51735">
    <property type="entry name" value="NAD(P)-binding Rossmann-fold domains"/>
    <property type="match status" value="1"/>
</dbReference>
<keyword evidence="2" id="KW-0521">NADP</keyword>
<dbReference type="PANTHER" id="PTHR43963">
    <property type="entry name" value="CARBONYL REDUCTASE 1-RELATED"/>
    <property type="match status" value="1"/>
</dbReference>
<evidence type="ECO:0000256" key="1">
    <source>
        <dbReference type="ARBA" id="ARBA00006484"/>
    </source>
</evidence>
<evidence type="ECO:0000256" key="2">
    <source>
        <dbReference type="ARBA" id="ARBA00022857"/>
    </source>
</evidence>
<comment type="caution">
    <text evidence="5">The sequence shown here is derived from an EMBL/GenBank/DDBJ whole genome shotgun (WGS) entry which is preliminary data.</text>
</comment>
<comment type="similarity">
    <text evidence="1 4">Belongs to the short-chain dehydrogenases/reductases (SDR) family.</text>
</comment>
<name>A0AAN7PCL8_9COLE</name>
<protein>
    <recommendedName>
        <fullName evidence="7">Carbonyl reductase</fullName>
    </recommendedName>
</protein>
<evidence type="ECO:0000313" key="5">
    <source>
        <dbReference type="EMBL" id="KAK4885655.1"/>
    </source>
</evidence>
<dbReference type="InterPro" id="IPR002347">
    <property type="entry name" value="SDR_fam"/>
</dbReference>
<organism evidence="5 6">
    <name type="scientific">Aquatica leii</name>
    <dbReference type="NCBI Taxonomy" id="1421715"/>
    <lineage>
        <taxon>Eukaryota</taxon>
        <taxon>Metazoa</taxon>
        <taxon>Ecdysozoa</taxon>
        <taxon>Arthropoda</taxon>
        <taxon>Hexapoda</taxon>
        <taxon>Insecta</taxon>
        <taxon>Pterygota</taxon>
        <taxon>Neoptera</taxon>
        <taxon>Endopterygota</taxon>
        <taxon>Coleoptera</taxon>
        <taxon>Polyphaga</taxon>
        <taxon>Elateriformia</taxon>
        <taxon>Elateroidea</taxon>
        <taxon>Lampyridae</taxon>
        <taxon>Luciolinae</taxon>
        <taxon>Aquatica</taxon>
    </lineage>
</organism>
<dbReference type="Gene3D" id="3.40.50.720">
    <property type="entry name" value="NAD(P)-binding Rossmann-like Domain"/>
    <property type="match status" value="1"/>
</dbReference>
<keyword evidence="3" id="KW-0560">Oxidoreductase</keyword>
<proteinExistence type="inferred from homology"/>
<dbReference type="PRINTS" id="PR00080">
    <property type="entry name" value="SDRFAMILY"/>
</dbReference>
<dbReference type="PANTHER" id="PTHR43963:SF4">
    <property type="entry name" value="CARBONYL REDUCTASE (NADPH)"/>
    <property type="match status" value="1"/>
</dbReference>
<sequence>MEVKKVAVVTGGNKGIGFAIVKGLCEKFNGNVYLTARSITNGNNAVIKLKQLGLNPIFHQLDVCDENSINTFRDYIKYTEGGVDVLINNAGIYADKLEIPIGDQAEKTINENYYSILNVCNALFPILRSNAQVINLSSSAGHLARIPSINMQAKFRDPLLTVDKLSRCMNEYVEDCKNNRYIEKGWGSSPYVVSKVGVSALSILQQNELDKETEKRNIFVNFVHPGYVDTDMTNHQGVMTIEEGAQSSIYLALGNHGLRGQYVWFNCKVVDWYGPTTPPKA</sequence>
<evidence type="ECO:0000313" key="6">
    <source>
        <dbReference type="Proteomes" id="UP001353858"/>
    </source>
</evidence>
<evidence type="ECO:0000256" key="4">
    <source>
        <dbReference type="RuleBase" id="RU000363"/>
    </source>
</evidence>
<keyword evidence="6" id="KW-1185">Reference proteome</keyword>
<evidence type="ECO:0000256" key="3">
    <source>
        <dbReference type="ARBA" id="ARBA00023002"/>
    </source>
</evidence>
<gene>
    <name evidence="5" type="ORF">RN001_001926</name>
</gene>
<dbReference type="GO" id="GO:0004090">
    <property type="term" value="F:carbonyl reductase (NADPH) activity"/>
    <property type="evidence" value="ECO:0007669"/>
    <property type="project" value="TreeGrafter"/>
</dbReference>
<dbReference type="Pfam" id="PF00106">
    <property type="entry name" value="adh_short"/>
    <property type="match status" value="1"/>
</dbReference>